<evidence type="ECO:0000256" key="7">
    <source>
        <dbReference type="SAM" id="MobiDB-lite"/>
    </source>
</evidence>
<dbReference type="InterPro" id="IPR014001">
    <property type="entry name" value="Helicase_ATP-bd"/>
</dbReference>
<evidence type="ECO:0000313" key="12">
    <source>
        <dbReference type="Proteomes" id="UP000775877"/>
    </source>
</evidence>
<dbReference type="SMART" id="SM00487">
    <property type="entry name" value="DEXDc"/>
    <property type="match status" value="1"/>
</dbReference>
<evidence type="ECO:0000259" key="10">
    <source>
        <dbReference type="PROSITE" id="PS51195"/>
    </source>
</evidence>
<keyword evidence="3 11" id="KW-0347">Helicase</keyword>
<dbReference type="PROSITE" id="PS51192">
    <property type="entry name" value="HELICASE_ATP_BIND_1"/>
    <property type="match status" value="1"/>
</dbReference>
<evidence type="ECO:0000256" key="4">
    <source>
        <dbReference type="ARBA" id="ARBA00022840"/>
    </source>
</evidence>
<evidence type="ECO:0000259" key="9">
    <source>
        <dbReference type="PROSITE" id="PS51194"/>
    </source>
</evidence>
<gene>
    <name evidence="11" type="ORF">KC678_01195</name>
</gene>
<dbReference type="Gene3D" id="3.40.50.300">
    <property type="entry name" value="P-loop containing nucleotide triphosphate hydrolases"/>
    <property type="match status" value="2"/>
</dbReference>
<feature type="domain" description="Helicase C-terminal" evidence="9">
    <location>
        <begin position="336"/>
        <end position="471"/>
    </location>
</feature>
<dbReference type="PANTHER" id="PTHR47959">
    <property type="entry name" value="ATP-DEPENDENT RNA HELICASE RHLE-RELATED"/>
    <property type="match status" value="1"/>
</dbReference>
<dbReference type="GO" id="GO:0016787">
    <property type="term" value="F:hydrolase activity"/>
    <property type="evidence" value="ECO:0007669"/>
    <property type="project" value="UniProtKB-KW"/>
</dbReference>
<dbReference type="PROSITE" id="PS51194">
    <property type="entry name" value="HELICASE_CTER"/>
    <property type="match status" value="1"/>
</dbReference>
<proteinExistence type="inferred from homology"/>
<dbReference type="GO" id="GO:0005524">
    <property type="term" value="F:ATP binding"/>
    <property type="evidence" value="ECO:0007669"/>
    <property type="project" value="UniProtKB-KW"/>
</dbReference>
<evidence type="ECO:0000256" key="3">
    <source>
        <dbReference type="ARBA" id="ARBA00022806"/>
    </source>
</evidence>
<dbReference type="GO" id="GO:0003724">
    <property type="term" value="F:RNA helicase activity"/>
    <property type="evidence" value="ECO:0007669"/>
    <property type="project" value="InterPro"/>
</dbReference>
<dbReference type="EMBL" id="JAGQLJ010000021">
    <property type="protein sequence ID" value="MCA9380858.1"/>
    <property type="molecule type" value="Genomic_DNA"/>
</dbReference>
<comment type="caution">
    <text evidence="11">The sequence shown here is derived from an EMBL/GenBank/DDBJ whole genome shotgun (WGS) entry which is preliminary data.</text>
</comment>
<sequence>MDNKKQTKGFDNKNRSNRKFNKGNSSSRNRQGGFSSGRSGNGSRGNNSSSRFSNNRGSSNRNSNRGFGRGRSNGRRGGGRNRQKSGVTIPIEKLINKRIESVEEVAYKPMFTVDDLPIDQQIKNNIAKKGFNNLTPIQDKAIPAIAVGQDVVGIADTGSGKTAAFLIPAIQKAMKNPEKKTLIVTPTRELALQINKEFRSLSLGTNIFSVVCIGGTDIKNQKFFLQKRHNFVIGTPGRLLDLINQKALKTKDFDTLVLDEVDRMLDMGFIDDVDKIIKSLPEYRQTLFFSATSSKQVETLMRKFLAVDFAKFSVKKRDTSKNVDQDIVPIQNLEQKVDKLLEILSKTEVEKTIIFVRTKRFADKLSNDLYKNGHKVATLHGDKSQSHRKRSLDQFKYNKVSILVATDVAARGLDIPDVTHVINYDVPENYDDYIHRIGRTGRADNTGYALTFVHASQVDRKMLEQLNANAA</sequence>
<evidence type="ECO:0000256" key="1">
    <source>
        <dbReference type="ARBA" id="ARBA00022741"/>
    </source>
</evidence>
<reference evidence="11" key="2">
    <citation type="journal article" date="2021" name="Microbiome">
        <title>Successional dynamics and alternative stable states in a saline activated sludge microbial community over 9 years.</title>
        <authorList>
            <person name="Wang Y."/>
            <person name="Ye J."/>
            <person name="Ju F."/>
            <person name="Liu L."/>
            <person name="Boyd J.A."/>
            <person name="Deng Y."/>
            <person name="Parks D.H."/>
            <person name="Jiang X."/>
            <person name="Yin X."/>
            <person name="Woodcroft B.J."/>
            <person name="Tyson G.W."/>
            <person name="Hugenholtz P."/>
            <person name="Polz M.F."/>
            <person name="Zhang T."/>
        </authorList>
    </citation>
    <scope>NUCLEOTIDE SEQUENCE</scope>
    <source>
        <strain evidence="11">HKST-UBA13</strain>
    </source>
</reference>
<feature type="compositionally biased region" description="Low complexity" evidence="7">
    <location>
        <begin position="44"/>
        <end position="66"/>
    </location>
</feature>
<feature type="compositionally biased region" description="Low complexity" evidence="7">
    <location>
        <begin position="22"/>
        <end position="38"/>
    </location>
</feature>
<evidence type="ECO:0000256" key="6">
    <source>
        <dbReference type="PROSITE-ProRule" id="PRU00552"/>
    </source>
</evidence>
<evidence type="ECO:0000259" key="8">
    <source>
        <dbReference type="PROSITE" id="PS51192"/>
    </source>
</evidence>
<dbReference type="InterPro" id="IPR027417">
    <property type="entry name" value="P-loop_NTPase"/>
</dbReference>
<evidence type="ECO:0000256" key="2">
    <source>
        <dbReference type="ARBA" id="ARBA00022801"/>
    </source>
</evidence>
<name>A0A955ICC2_9BACT</name>
<dbReference type="InterPro" id="IPR014014">
    <property type="entry name" value="RNA_helicase_DEAD_Q_motif"/>
</dbReference>
<dbReference type="Pfam" id="PF00271">
    <property type="entry name" value="Helicase_C"/>
    <property type="match status" value="1"/>
</dbReference>
<keyword evidence="4" id="KW-0067">ATP-binding</keyword>
<dbReference type="SUPFAM" id="SSF52540">
    <property type="entry name" value="P-loop containing nucleoside triphosphate hydrolases"/>
    <property type="match status" value="1"/>
</dbReference>
<dbReference type="InterPro" id="IPR050079">
    <property type="entry name" value="DEAD_box_RNA_helicase"/>
</dbReference>
<dbReference type="PROSITE" id="PS51195">
    <property type="entry name" value="Q_MOTIF"/>
    <property type="match status" value="1"/>
</dbReference>
<dbReference type="GO" id="GO:0003676">
    <property type="term" value="F:nucleic acid binding"/>
    <property type="evidence" value="ECO:0007669"/>
    <property type="project" value="InterPro"/>
</dbReference>
<dbReference type="InterPro" id="IPR001650">
    <property type="entry name" value="Helicase_C-like"/>
</dbReference>
<feature type="domain" description="Helicase ATP-binding" evidence="8">
    <location>
        <begin position="142"/>
        <end position="311"/>
    </location>
</feature>
<feature type="compositionally biased region" description="Basic and acidic residues" evidence="7">
    <location>
        <begin position="1"/>
        <end position="14"/>
    </location>
</feature>
<organism evidence="11 12">
    <name type="scientific">Candidatus Dojkabacteria bacterium</name>
    <dbReference type="NCBI Taxonomy" id="2099670"/>
    <lineage>
        <taxon>Bacteria</taxon>
        <taxon>Candidatus Dojkabacteria</taxon>
    </lineage>
</organism>
<dbReference type="SMART" id="SM00490">
    <property type="entry name" value="HELICc"/>
    <property type="match status" value="1"/>
</dbReference>
<dbReference type="CDD" id="cd18787">
    <property type="entry name" value="SF2_C_DEAD"/>
    <property type="match status" value="1"/>
</dbReference>
<evidence type="ECO:0000256" key="5">
    <source>
        <dbReference type="ARBA" id="ARBA00038437"/>
    </source>
</evidence>
<dbReference type="InterPro" id="IPR044742">
    <property type="entry name" value="DEAD/DEAH_RhlB"/>
</dbReference>
<dbReference type="InterPro" id="IPR011545">
    <property type="entry name" value="DEAD/DEAH_box_helicase_dom"/>
</dbReference>
<dbReference type="CDD" id="cd00268">
    <property type="entry name" value="DEADc"/>
    <property type="match status" value="1"/>
</dbReference>
<keyword evidence="2" id="KW-0378">Hydrolase</keyword>
<comment type="similarity">
    <text evidence="5">Belongs to the DEAD box helicase family.</text>
</comment>
<feature type="region of interest" description="Disordered" evidence="7">
    <location>
        <begin position="1"/>
        <end position="87"/>
    </location>
</feature>
<reference evidence="11" key="1">
    <citation type="submission" date="2020-04" db="EMBL/GenBank/DDBJ databases">
        <authorList>
            <person name="Zhang T."/>
        </authorList>
    </citation>
    <scope>NUCLEOTIDE SEQUENCE</scope>
    <source>
        <strain evidence="11">HKST-UBA13</strain>
    </source>
</reference>
<keyword evidence="1" id="KW-0547">Nucleotide-binding</keyword>
<evidence type="ECO:0000313" key="11">
    <source>
        <dbReference type="EMBL" id="MCA9380858.1"/>
    </source>
</evidence>
<feature type="compositionally biased region" description="Basic residues" evidence="7">
    <location>
        <begin position="72"/>
        <end position="83"/>
    </location>
</feature>
<dbReference type="Pfam" id="PF00270">
    <property type="entry name" value="DEAD"/>
    <property type="match status" value="1"/>
</dbReference>
<dbReference type="GO" id="GO:0005829">
    <property type="term" value="C:cytosol"/>
    <property type="evidence" value="ECO:0007669"/>
    <property type="project" value="TreeGrafter"/>
</dbReference>
<dbReference type="Proteomes" id="UP000775877">
    <property type="component" value="Unassembled WGS sequence"/>
</dbReference>
<dbReference type="PANTHER" id="PTHR47959:SF13">
    <property type="entry name" value="ATP-DEPENDENT RNA HELICASE RHLE"/>
    <property type="match status" value="1"/>
</dbReference>
<feature type="domain" description="DEAD-box RNA helicase Q" evidence="10">
    <location>
        <begin position="111"/>
        <end position="139"/>
    </location>
</feature>
<feature type="short sequence motif" description="Q motif" evidence="6">
    <location>
        <begin position="111"/>
        <end position="139"/>
    </location>
</feature>
<accession>A0A955ICC2</accession>
<protein>
    <submittedName>
        <fullName evidence="11">DEAD/DEAH box helicase</fullName>
    </submittedName>
</protein>
<dbReference type="AlphaFoldDB" id="A0A955ICC2"/>